<keyword evidence="3" id="KW-1185">Reference proteome</keyword>
<dbReference type="PANTHER" id="PTHR42924">
    <property type="entry name" value="EXONUCLEASE"/>
    <property type="match status" value="1"/>
</dbReference>
<dbReference type="InterPro" id="IPR052018">
    <property type="entry name" value="PHP_domain"/>
</dbReference>
<dbReference type="Pfam" id="PF02811">
    <property type="entry name" value="PHP"/>
    <property type="match status" value="1"/>
</dbReference>
<dbReference type="CDD" id="cd07438">
    <property type="entry name" value="PHP_HisPPase_AMP"/>
    <property type="match status" value="1"/>
</dbReference>
<evidence type="ECO:0000313" key="3">
    <source>
        <dbReference type="Proteomes" id="UP000055136"/>
    </source>
</evidence>
<sequence length="281" mass="30973">MGTDRYTKYDLHCHSTASDGELSPTALVEYAVQNGVEVLALTDHDVTDGLAEAAGAARAHGLGFVSGVEISVTWDTYLLHIVGLNFDVANVTLQQGLAGLRRQREARATEMARRLDKLGFDGSLEGARCYANGQILSRTHFARHLHACGRVKTLQEAFDRYLGTGKPAYVKTEWTSLETAVQWITAAGGEAVIAHPGRYKLSATKLRRLIEAFKAVGGRALEVISGSQDINMTRNLADYVRRYELHASLGSDYHGPSQTWRHMGRLPPLPQGCEPVWRLWE</sequence>
<proteinExistence type="predicted"/>
<dbReference type="KEGG" id="tee:Tel_09760"/>
<dbReference type="STRING" id="1748243.Tel_09760"/>
<dbReference type="AlphaFoldDB" id="A0A0S2TE57"/>
<evidence type="ECO:0000259" key="1">
    <source>
        <dbReference type="SMART" id="SM00481"/>
    </source>
</evidence>
<dbReference type="GO" id="GO:0004534">
    <property type="term" value="F:5'-3' RNA exonuclease activity"/>
    <property type="evidence" value="ECO:0007669"/>
    <property type="project" value="TreeGrafter"/>
</dbReference>
<dbReference type="EMBL" id="CP013099">
    <property type="protein sequence ID" value="ALP53411.1"/>
    <property type="molecule type" value="Genomic_DNA"/>
</dbReference>
<gene>
    <name evidence="2" type="ORF">Tel_09760</name>
</gene>
<reference evidence="2" key="1">
    <citation type="submission" date="2015-10" db="EMBL/GenBank/DDBJ databases">
        <title>Description of Candidatus Tenderia electrophaga gen. nov, sp. nov., an Uncultivated Electroautotroph from a Biocathode Enrichment.</title>
        <authorList>
            <person name="Eddie B.J."/>
            <person name="Malanoski A.P."/>
            <person name="Wang Z."/>
            <person name="Hall R.J."/>
            <person name="Oh S.D."/>
            <person name="Heiner C."/>
            <person name="Lin B."/>
            <person name="Strycharz-Glaven S.M."/>
        </authorList>
    </citation>
    <scope>NUCLEOTIDE SEQUENCE [LARGE SCALE GENOMIC DNA]</scope>
    <source>
        <strain evidence="2">NRL1</strain>
    </source>
</reference>
<protein>
    <submittedName>
        <fullName evidence="2">Phosphoesterase</fullName>
    </submittedName>
</protein>
<dbReference type="Proteomes" id="UP000055136">
    <property type="component" value="Chromosome"/>
</dbReference>
<dbReference type="InterPro" id="IPR016195">
    <property type="entry name" value="Pol/histidinol_Pase-like"/>
</dbReference>
<accession>A0A0S2TE57</accession>
<dbReference type="GO" id="GO:0035312">
    <property type="term" value="F:5'-3' DNA exonuclease activity"/>
    <property type="evidence" value="ECO:0007669"/>
    <property type="project" value="TreeGrafter"/>
</dbReference>
<dbReference type="Gene3D" id="1.10.150.650">
    <property type="match status" value="1"/>
</dbReference>
<dbReference type="SUPFAM" id="SSF89550">
    <property type="entry name" value="PHP domain-like"/>
    <property type="match status" value="1"/>
</dbReference>
<dbReference type="SMART" id="SM00481">
    <property type="entry name" value="POLIIIAc"/>
    <property type="match status" value="1"/>
</dbReference>
<evidence type="ECO:0000313" key="2">
    <source>
        <dbReference type="EMBL" id="ALP53411.1"/>
    </source>
</evidence>
<organism evidence="2 3">
    <name type="scientific">Candidatus Tenderia electrophaga</name>
    <dbReference type="NCBI Taxonomy" id="1748243"/>
    <lineage>
        <taxon>Bacteria</taxon>
        <taxon>Pseudomonadati</taxon>
        <taxon>Pseudomonadota</taxon>
        <taxon>Gammaproteobacteria</taxon>
        <taxon>Candidatus Tenderiales</taxon>
        <taxon>Candidatus Tenderiaceae</taxon>
        <taxon>Candidatus Tenderia</taxon>
    </lineage>
</organism>
<feature type="domain" description="Polymerase/histidinol phosphatase N-terminal" evidence="1">
    <location>
        <begin position="9"/>
        <end position="74"/>
    </location>
</feature>
<dbReference type="Gene3D" id="3.20.20.140">
    <property type="entry name" value="Metal-dependent hydrolases"/>
    <property type="match status" value="1"/>
</dbReference>
<name>A0A0S2TE57_9GAMM</name>
<dbReference type="PANTHER" id="PTHR42924:SF3">
    <property type="entry name" value="POLYMERASE_HISTIDINOL PHOSPHATASE N-TERMINAL DOMAIN-CONTAINING PROTEIN"/>
    <property type="match status" value="1"/>
</dbReference>
<dbReference type="InterPro" id="IPR003141">
    <property type="entry name" value="Pol/His_phosphatase_N"/>
</dbReference>
<dbReference type="InterPro" id="IPR004013">
    <property type="entry name" value="PHP_dom"/>
</dbReference>